<dbReference type="InterPro" id="IPR055411">
    <property type="entry name" value="LRR_FXL15/At3g58940/PEG3-like"/>
</dbReference>
<dbReference type="InterPro" id="IPR050232">
    <property type="entry name" value="FBL13/AtMIF1-like"/>
</dbReference>
<evidence type="ECO:0000313" key="2">
    <source>
        <dbReference type="EMBL" id="KAG8386152.1"/>
    </source>
</evidence>
<comment type="caution">
    <text evidence="2">The sequence shown here is derived from an EMBL/GenBank/DDBJ whole genome shotgun (WGS) entry which is preliminary data.</text>
</comment>
<dbReference type="SMART" id="SM00256">
    <property type="entry name" value="FBOX"/>
    <property type="match status" value="1"/>
</dbReference>
<dbReference type="InterPro" id="IPR001810">
    <property type="entry name" value="F-box_dom"/>
</dbReference>
<reference evidence="2" key="1">
    <citation type="submission" date="2019-10" db="EMBL/GenBank/DDBJ databases">
        <authorList>
            <person name="Zhang R."/>
            <person name="Pan Y."/>
            <person name="Wang J."/>
            <person name="Ma R."/>
            <person name="Yu S."/>
        </authorList>
    </citation>
    <scope>NUCLEOTIDE SEQUENCE</scope>
    <source>
        <strain evidence="2">LA-IB0</strain>
        <tissue evidence="2">Leaf</tissue>
    </source>
</reference>
<dbReference type="Pfam" id="PF08387">
    <property type="entry name" value="FBD"/>
    <property type="match status" value="1"/>
</dbReference>
<dbReference type="AlphaFoldDB" id="A0AAV6Y143"/>
<feature type="domain" description="F-box" evidence="1">
    <location>
        <begin position="19"/>
        <end position="67"/>
    </location>
</feature>
<dbReference type="SUPFAM" id="SSF81383">
    <property type="entry name" value="F-box domain"/>
    <property type="match status" value="1"/>
</dbReference>
<dbReference type="Pfam" id="PF24758">
    <property type="entry name" value="LRR_At5g56370"/>
    <property type="match status" value="1"/>
</dbReference>
<dbReference type="InterPro" id="IPR036047">
    <property type="entry name" value="F-box-like_dom_sf"/>
</dbReference>
<dbReference type="PANTHER" id="PTHR31900">
    <property type="entry name" value="F-BOX/RNI SUPERFAMILY PROTEIN-RELATED"/>
    <property type="match status" value="1"/>
</dbReference>
<organism evidence="2 3">
    <name type="scientific">Buddleja alternifolia</name>
    <dbReference type="NCBI Taxonomy" id="168488"/>
    <lineage>
        <taxon>Eukaryota</taxon>
        <taxon>Viridiplantae</taxon>
        <taxon>Streptophyta</taxon>
        <taxon>Embryophyta</taxon>
        <taxon>Tracheophyta</taxon>
        <taxon>Spermatophyta</taxon>
        <taxon>Magnoliopsida</taxon>
        <taxon>eudicotyledons</taxon>
        <taxon>Gunneridae</taxon>
        <taxon>Pentapetalae</taxon>
        <taxon>asterids</taxon>
        <taxon>lamiids</taxon>
        <taxon>Lamiales</taxon>
        <taxon>Scrophulariaceae</taxon>
        <taxon>Buddlejeae</taxon>
        <taxon>Buddleja</taxon>
    </lineage>
</organism>
<evidence type="ECO:0000313" key="3">
    <source>
        <dbReference type="Proteomes" id="UP000826271"/>
    </source>
</evidence>
<dbReference type="CDD" id="cd22160">
    <property type="entry name" value="F-box_AtFBL13-like"/>
    <property type="match status" value="1"/>
</dbReference>
<protein>
    <recommendedName>
        <fullName evidence="1">F-box domain-containing protein</fullName>
    </recommendedName>
</protein>
<dbReference type="Pfam" id="PF00646">
    <property type="entry name" value="F-box"/>
    <property type="match status" value="1"/>
</dbReference>
<gene>
    <name evidence="2" type="ORF">BUALT_Bualt03G0119400</name>
</gene>
<dbReference type="SUPFAM" id="SSF52058">
    <property type="entry name" value="L domain-like"/>
    <property type="match status" value="1"/>
</dbReference>
<dbReference type="Proteomes" id="UP000826271">
    <property type="component" value="Unassembled WGS sequence"/>
</dbReference>
<evidence type="ECO:0000259" key="1">
    <source>
        <dbReference type="PROSITE" id="PS50181"/>
    </source>
</evidence>
<dbReference type="PROSITE" id="PS50181">
    <property type="entry name" value="FBOX"/>
    <property type="match status" value="1"/>
</dbReference>
<dbReference type="SMART" id="SM00579">
    <property type="entry name" value="FBD"/>
    <property type="match status" value="1"/>
</dbReference>
<keyword evidence="3" id="KW-1185">Reference proteome</keyword>
<proteinExistence type="predicted"/>
<dbReference type="InterPro" id="IPR053781">
    <property type="entry name" value="F-box_AtFBL13-like"/>
</dbReference>
<dbReference type="PANTHER" id="PTHR31900:SF30">
    <property type="entry name" value="SUPERFAMILY PROTEIN, PUTATIVE-RELATED"/>
    <property type="match status" value="1"/>
</dbReference>
<dbReference type="InterPro" id="IPR006566">
    <property type="entry name" value="FBD"/>
</dbReference>
<accession>A0AAV6Y143</accession>
<name>A0AAV6Y143_9LAMI</name>
<dbReference type="EMBL" id="WHWC01000003">
    <property type="protein sequence ID" value="KAG8386152.1"/>
    <property type="molecule type" value="Genomic_DNA"/>
</dbReference>
<sequence length="459" mass="52556">MGSCKVTKVSMEWNIDVGDDKISLFPDSILHQILSYLPTKEVVATCVLSKRWKYLWTSVPSIDFDDSLLYSSQFDRWHPLDVTCFMNFVDKVLLLRDTSNMKRFRLSCRVCVSASHINEWILAAIRQNVQELDLCLFVDEPFMLPGCVFDNKLLTVVKLEMNCTLQLPPHISFPCLRKLHLCLVTFPNDNLMQCLFSSCPFLEELAILDCEWVNLKSITITMPSLKTLIIDDLPFCSVGDLRGCVVKIDSENLIFFKYSGYLSNDINVHDLSSSALAFVHIPIICGRQLEIAYRTVKLFRGLQTVSSFRISSSTIESLFLAQNVMNHRLPVFKKLTLLELSGEFGERSILLLIKLLECLPKLEFLHFREGLGHCEDDSKLKLVSNCILSSLKMVKYQNFLGTNTEIWFLNFLLKNAIVLEKMNVFWSKSSSKDLMNQKEIINQLHALPRGSIHCELLIA</sequence>
<dbReference type="Gene3D" id="1.20.1280.50">
    <property type="match status" value="1"/>
</dbReference>